<evidence type="ECO:0000256" key="1">
    <source>
        <dbReference type="SAM" id="Phobius"/>
    </source>
</evidence>
<feature type="transmembrane region" description="Helical" evidence="1">
    <location>
        <begin position="91"/>
        <end position="113"/>
    </location>
</feature>
<keyword evidence="1" id="KW-0472">Membrane</keyword>
<proteinExistence type="predicted"/>
<organism evidence="2 3">
    <name type="scientific">Mediterraneibacter hominis</name>
    <dbReference type="NCBI Taxonomy" id="2763054"/>
    <lineage>
        <taxon>Bacteria</taxon>
        <taxon>Bacillati</taxon>
        <taxon>Bacillota</taxon>
        <taxon>Clostridia</taxon>
        <taxon>Lachnospirales</taxon>
        <taxon>Lachnospiraceae</taxon>
        <taxon>Mediterraneibacter</taxon>
    </lineage>
</organism>
<comment type="caution">
    <text evidence="2">The sequence shown here is derived from an EMBL/GenBank/DDBJ whole genome shotgun (WGS) entry which is preliminary data.</text>
</comment>
<sequence>MNKLFAANFSRLKKDKPFWICNLFMIAFSIFLQITYCRSIEDFTFVLDEMVFTYCTFVGILLAAFVSLFIGTEYSDGTIRNKMIIGHTRTAIYLTNLFTCCFAGLVMCFSFILPTLIIGIPLFGFFSADLRSILLLLFLSFAMTFAFVSLLTLVSMLRQNRAIASVINILGVFILLFFAAYINARLQEPKTYDSYIYETDSGQIAEEAEEPNPYYLTGGKRKMYQFLFDALPTGQAIQLTQMQPHDPVVSALSSAGICLIASGVGIVVFKRKDIK</sequence>
<dbReference type="Pfam" id="PF12730">
    <property type="entry name" value="ABC2_membrane_4"/>
    <property type="match status" value="1"/>
</dbReference>
<dbReference type="RefSeq" id="WP_186874664.1">
    <property type="nucleotide sequence ID" value="NZ_JACOPF010000001.1"/>
</dbReference>
<feature type="transmembrane region" description="Helical" evidence="1">
    <location>
        <begin position="51"/>
        <end position="70"/>
    </location>
</feature>
<accession>A0A923RP28</accession>
<dbReference type="AlphaFoldDB" id="A0A923RP28"/>
<name>A0A923RP28_9FIRM</name>
<keyword evidence="1" id="KW-0812">Transmembrane</keyword>
<evidence type="ECO:0000313" key="3">
    <source>
        <dbReference type="Proteomes" id="UP000652477"/>
    </source>
</evidence>
<feature type="transmembrane region" description="Helical" evidence="1">
    <location>
        <begin position="133"/>
        <end position="154"/>
    </location>
</feature>
<dbReference type="Proteomes" id="UP000652477">
    <property type="component" value="Unassembled WGS sequence"/>
</dbReference>
<evidence type="ECO:0000313" key="2">
    <source>
        <dbReference type="EMBL" id="MBC5688020.1"/>
    </source>
</evidence>
<keyword evidence="3" id="KW-1185">Reference proteome</keyword>
<gene>
    <name evidence="2" type="ORF">H8S37_03605</name>
</gene>
<dbReference type="EMBL" id="JACOPF010000001">
    <property type="protein sequence ID" value="MBC5688020.1"/>
    <property type="molecule type" value="Genomic_DNA"/>
</dbReference>
<feature type="transmembrane region" description="Helical" evidence="1">
    <location>
        <begin position="248"/>
        <end position="269"/>
    </location>
</feature>
<dbReference type="GO" id="GO:0005886">
    <property type="term" value="C:plasma membrane"/>
    <property type="evidence" value="ECO:0007669"/>
    <property type="project" value="UniProtKB-SubCell"/>
</dbReference>
<feature type="transmembrane region" description="Helical" evidence="1">
    <location>
        <begin position="166"/>
        <end position="184"/>
    </location>
</feature>
<feature type="transmembrane region" description="Helical" evidence="1">
    <location>
        <begin position="18"/>
        <end position="36"/>
    </location>
</feature>
<dbReference type="GO" id="GO:0140359">
    <property type="term" value="F:ABC-type transporter activity"/>
    <property type="evidence" value="ECO:0007669"/>
    <property type="project" value="InterPro"/>
</dbReference>
<protein>
    <submittedName>
        <fullName evidence="2">ABC transporter permease subunit</fullName>
    </submittedName>
</protein>
<reference evidence="2" key="1">
    <citation type="submission" date="2020-08" db="EMBL/GenBank/DDBJ databases">
        <title>Genome public.</title>
        <authorList>
            <person name="Liu C."/>
            <person name="Sun Q."/>
        </authorList>
    </citation>
    <scope>NUCLEOTIDE SEQUENCE</scope>
    <source>
        <strain evidence="2">NSJ-55</strain>
    </source>
</reference>
<keyword evidence="1" id="KW-1133">Transmembrane helix</keyword>